<dbReference type="Proteomes" id="UP000179807">
    <property type="component" value="Unassembled WGS sequence"/>
</dbReference>
<protein>
    <submittedName>
        <fullName evidence="2">Uncharacterized protein</fullName>
    </submittedName>
</protein>
<feature type="compositionally biased region" description="Low complexity" evidence="1">
    <location>
        <begin position="100"/>
        <end position="124"/>
    </location>
</feature>
<gene>
    <name evidence="2" type="ORF">TRFO_11993</name>
</gene>
<dbReference type="AlphaFoldDB" id="A0A1J4J184"/>
<dbReference type="GeneID" id="94831068"/>
<dbReference type="RefSeq" id="XP_068346315.1">
    <property type="nucleotide sequence ID" value="XM_068496364.1"/>
</dbReference>
<proteinExistence type="predicted"/>
<evidence type="ECO:0000313" key="3">
    <source>
        <dbReference type="Proteomes" id="UP000179807"/>
    </source>
</evidence>
<reference evidence="2" key="1">
    <citation type="submission" date="2016-10" db="EMBL/GenBank/DDBJ databases">
        <authorList>
            <person name="Benchimol M."/>
            <person name="Almeida L.G."/>
            <person name="Vasconcelos A.T."/>
            <person name="Perreira-Neves A."/>
            <person name="Rosa I.A."/>
            <person name="Tasca T."/>
            <person name="Bogo M.R."/>
            <person name="de Souza W."/>
        </authorList>
    </citation>
    <scope>NUCLEOTIDE SEQUENCE [LARGE SCALE GENOMIC DNA]</scope>
    <source>
        <strain evidence="2">K</strain>
    </source>
</reference>
<sequence>MHNNQGADTDPTYQVGLECKVRNGETLVSECLIHRIGTDSQTLICAKCKEGYRSNVDGTQCDLISHATSIDIDIESPEHPVITTTISDITETIYIPTNLSSPIETSSSSSVTSSSPSVTSSSSSCDSIDKIAPSISTKPTNLPGLTDSSTTVAIEVPEDISNELNTEFEVPVGNGNTVVINNRGSRNMYLKLSGKKPKITLTTRDNNAAITGVFAQSNAETSIYIGSPNMSLNIKGRIILKSDSVDTFNIVNTTVDSEDITIESDKDILLGQLSCIENPNLLLKDYLMSILMLLKCSKVLLHHYQTVMF</sequence>
<feature type="region of interest" description="Disordered" evidence="1">
    <location>
        <begin position="100"/>
        <end position="126"/>
    </location>
</feature>
<dbReference type="VEuPathDB" id="TrichDB:TRFO_11993"/>
<accession>A0A1J4J184</accession>
<keyword evidence="3" id="KW-1185">Reference proteome</keyword>
<name>A0A1J4J184_9EUKA</name>
<dbReference type="EMBL" id="MLAK01001426">
    <property type="protein sequence ID" value="OHS93178.1"/>
    <property type="molecule type" value="Genomic_DNA"/>
</dbReference>
<comment type="caution">
    <text evidence="2">The sequence shown here is derived from an EMBL/GenBank/DDBJ whole genome shotgun (WGS) entry which is preliminary data.</text>
</comment>
<organism evidence="2 3">
    <name type="scientific">Tritrichomonas foetus</name>
    <dbReference type="NCBI Taxonomy" id="1144522"/>
    <lineage>
        <taxon>Eukaryota</taxon>
        <taxon>Metamonada</taxon>
        <taxon>Parabasalia</taxon>
        <taxon>Tritrichomonadida</taxon>
        <taxon>Tritrichomonadidae</taxon>
        <taxon>Tritrichomonas</taxon>
    </lineage>
</organism>
<evidence type="ECO:0000256" key="1">
    <source>
        <dbReference type="SAM" id="MobiDB-lite"/>
    </source>
</evidence>
<evidence type="ECO:0000313" key="2">
    <source>
        <dbReference type="EMBL" id="OHS93178.1"/>
    </source>
</evidence>